<evidence type="ECO:0000256" key="5">
    <source>
        <dbReference type="ARBA" id="ARBA00023002"/>
    </source>
</evidence>
<dbReference type="SUPFAM" id="SSF51395">
    <property type="entry name" value="FMN-linked oxidoreductases"/>
    <property type="match status" value="1"/>
</dbReference>
<dbReference type="CDD" id="cd02932">
    <property type="entry name" value="OYE_YqiM_FMN"/>
    <property type="match status" value="1"/>
</dbReference>
<dbReference type="InterPro" id="IPR044152">
    <property type="entry name" value="YqjM-like"/>
</dbReference>
<evidence type="ECO:0000259" key="6">
    <source>
        <dbReference type="Pfam" id="PF00724"/>
    </source>
</evidence>
<comment type="cofactor">
    <cofactor evidence="1">
        <name>FMN</name>
        <dbReference type="ChEBI" id="CHEBI:58210"/>
    </cofactor>
</comment>
<proteinExistence type="predicted"/>
<dbReference type="GO" id="GO:0050661">
    <property type="term" value="F:NADP binding"/>
    <property type="evidence" value="ECO:0007669"/>
    <property type="project" value="InterPro"/>
</dbReference>
<protein>
    <submittedName>
        <fullName evidence="7">NADPH dehydrogenase NamA</fullName>
    </submittedName>
</protein>
<evidence type="ECO:0000313" key="8">
    <source>
        <dbReference type="Proteomes" id="UP000239872"/>
    </source>
</evidence>
<dbReference type="InterPro" id="IPR013785">
    <property type="entry name" value="Aldolase_TIM"/>
</dbReference>
<dbReference type="RefSeq" id="WP_105040680.1">
    <property type="nucleotide sequence ID" value="NZ_PPSL01000005.1"/>
</dbReference>
<dbReference type="GO" id="GO:0003959">
    <property type="term" value="F:NADPH dehydrogenase activity"/>
    <property type="evidence" value="ECO:0007669"/>
    <property type="project" value="InterPro"/>
</dbReference>
<evidence type="ECO:0000313" key="7">
    <source>
        <dbReference type="EMBL" id="PQJ09908.1"/>
    </source>
</evidence>
<evidence type="ECO:0000256" key="1">
    <source>
        <dbReference type="ARBA" id="ARBA00001917"/>
    </source>
</evidence>
<feature type="domain" description="NADH:flavin oxidoreductase/NADH oxidase N-terminal" evidence="6">
    <location>
        <begin position="3"/>
        <end position="339"/>
    </location>
</feature>
<keyword evidence="2" id="KW-0285">Flavoprotein</keyword>
<keyword evidence="5" id="KW-0560">Oxidoreductase</keyword>
<comment type="caution">
    <text evidence="7">The sequence shown here is derived from an EMBL/GenBank/DDBJ whole genome shotgun (WGS) entry which is preliminary data.</text>
</comment>
<organism evidence="7 8">
    <name type="scientific">Flavipsychrobacter stenotrophus</name>
    <dbReference type="NCBI Taxonomy" id="2077091"/>
    <lineage>
        <taxon>Bacteria</taxon>
        <taxon>Pseudomonadati</taxon>
        <taxon>Bacteroidota</taxon>
        <taxon>Chitinophagia</taxon>
        <taxon>Chitinophagales</taxon>
        <taxon>Chitinophagaceae</taxon>
        <taxon>Flavipsychrobacter</taxon>
    </lineage>
</organism>
<dbReference type="Pfam" id="PF00724">
    <property type="entry name" value="Oxidored_FMN"/>
    <property type="match status" value="1"/>
</dbReference>
<dbReference type="InterPro" id="IPR001155">
    <property type="entry name" value="OxRdtase_FMN_N"/>
</dbReference>
<gene>
    <name evidence="7" type="ORF">CJD36_018360</name>
</gene>
<dbReference type="OrthoDB" id="9772736at2"/>
<dbReference type="AlphaFoldDB" id="A0A2S7ST79"/>
<dbReference type="EMBL" id="PPSL01000005">
    <property type="protein sequence ID" value="PQJ09908.1"/>
    <property type="molecule type" value="Genomic_DNA"/>
</dbReference>
<accession>A0A2S7ST79</accession>
<evidence type="ECO:0000256" key="2">
    <source>
        <dbReference type="ARBA" id="ARBA00022630"/>
    </source>
</evidence>
<dbReference type="GO" id="GO:0010181">
    <property type="term" value="F:FMN binding"/>
    <property type="evidence" value="ECO:0007669"/>
    <property type="project" value="InterPro"/>
</dbReference>
<reference evidence="7 8" key="1">
    <citation type="submission" date="2018-01" db="EMBL/GenBank/DDBJ databases">
        <title>A novel member of the phylum Bacteroidetes isolated from glacier ice.</title>
        <authorList>
            <person name="Liu Q."/>
            <person name="Xin Y.-H."/>
        </authorList>
    </citation>
    <scope>NUCLEOTIDE SEQUENCE [LARGE SCALE GENOMIC DNA]</scope>
    <source>
        <strain evidence="7 8">RB1R16</strain>
    </source>
</reference>
<keyword evidence="3" id="KW-0288">FMN</keyword>
<keyword evidence="8" id="KW-1185">Reference proteome</keyword>
<dbReference type="Gene3D" id="3.20.20.70">
    <property type="entry name" value="Aldolase class I"/>
    <property type="match status" value="1"/>
</dbReference>
<dbReference type="PANTHER" id="PTHR43303:SF4">
    <property type="entry name" value="NADPH DEHYDROGENASE C23G7.10C-RELATED"/>
    <property type="match status" value="1"/>
</dbReference>
<sequence length="356" mass="39397">MTKLFSPLVIRSITLKNRIVVSPMCQYSAVDGFTNDWHLVHLGSRAVGGAGLVFTEATAVTHEGRISPQDLGLWKDEHIDGFKRITQFIEQQGAVPGIQLAHAGRKSSMTSPWMGNKLIAEADGGWQTVAPSAVPFADDYSHPVALTIEGIQRIVTAFKDAAKRALKAGFKVIEIHGAHGYLVNEFMSPLSNDRTDEYGGSFENRCRFLMEVIDAVKSEWPDTLPLFLRISASDWVDGGWTVDDSVKLALILKEQGVDVMDCSSGGVVSYAKIAAKPNYQVPFAEAVRKAGIMTGAVGIITTPEQAEEILQNEQADLIFMARELLRDPYFPLRAARELEYEDMPWPPQYERAKRKK</sequence>
<keyword evidence="4" id="KW-0521">NADP</keyword>
<dbReference type="NCBIfam" id="NF010047">
    <property type="entry name" value="PRK13523.1"/>
    <property type="match status" value="1"/>
</dbReference>
<evidence type="ECO:0000256" key="4">
    <source>
        <dbReference type="ARBA" id="ARBA00022857"/>
    </source>
</evidence>
<evidence type="ECO:0000256" key="3">
    <source>
        <dbReference type="ARBA" id="ARBA00022643"/>
    </source>
</evidence>
<name>A0A2S7ST79_9BACT</name>
<dbReference type="PANTHER" id="PTHR43303">
    <property type="entry name" value="NADPH DEHYDROGENASE C23G7.10C-RELATED"/>
    <property type="match status" value="1"/>
</dbReference>
<dbReference type="Proteomes" id="UP000239872">
    <property type="component" value="Unassembled WGS sequence"/>
</dbReference>